<dbReference type="Proteomes" id="UP000185812">
    <property type="component" value="Unassembled WGS sequence"/>
</dbReference>
<dbReference type="AlphaFoldDB" id="A0A1M6PIG0"/>
<keyword evidence="3" id="KW-1185">Reference proteome</keyword>
<evidence type="ECO:0008006" key="4">
    <source>
        <dbReference type="Google" id="ProtNLM"/>
    </source>
</evidence>
<dbReference type="EMBL" id="FRAU01000001">
    <property type="protein sequence ID" value="SHK07703.1"/>
    <property type="molecule type" value="Genomic_DNA"/>
</dbReference>
<evidence type="ECO:0000313" key="3">
    <source>
        <dbReference type="Proteomes" id="UP000185812"/>
    </source>
</evidence>
<reference evidence="3" key="1">
    <citation type="submission" date="2016-11" db="EMBL/GenBank/DDBJ databases">
        <authorList>
            <person name="Varghese N."/>
            <person name="Submissions S."/>
        </authorList>
    </citation>
    <scope>NUCLEOTIDE SEQUENCE [LARGE SCALE GENOMIC DNA]</scope>
    <source>
        <strain evidence="3">DSM 22212</strain>
    </source>
</reference>
<accession>A0A1M6PIG0</accession>
<feature type="chain" id="PRO_5012703179" description="Asparagine synthetase B" evidence="1">
    <location>
        <begin position="21"/>
        <end position="419"/>
    </location>
</feature>
<keyword evidence="1" id="KW-0732">Signal</keyword>
<organism evidence="2 3">
    <name type="scientific">Rhodothermus profundi</name>
    <dbReference type="NCBI Taxonomy" id="633813"/>
    <lineage>
        <taxon>Bacteria</taxon>
        <taxon>Pseudomonadati</taxon>
        <taxon>Rhodothermota</taxon>
        <taxon>Rhodothermia</taxon>
        <taxon>Rhodothermales</taxon>
        <taxon>Rhodothermaceae</taxon>
        <taxon>Rhodothermus</taxon>
    </lineage>
</organism>
<dbReference type="OrthoDB" id="617985at2"/>
<feature type="signal peptide" evidence="1">
    <location>
        <begin position="1"/>
        <end position="20"/>
    </location>
</feature>
<protein>
    <recommendedName>
        <fullName evidence="4">Asparagine synthetase B</fullName>
    </recommendedName>
</protein>
<dbReference type="RefSeq" id="WP_072714020.1">
    <property type="nucleotide sequence ID" value="NZ_FRAU01000001.1"/>
</dbReference>
<evidence type="ECO:0000256" key="1">
    <source>
        <dbReference type="SAM" id="SignalP"/>
    </source>
</evidence>
<proteinExistence type="predicted"/>
<gene>
    <name evidence="2" type="ORF">SAMN04488087_0196</name>
</gene>
<name>A0A1M6PIG0_9BACT</name>
<evidence type="ECO:0000313" key="2">
    <source>
        <dbReference type="EMBL" id="SHK07703.1"/>
    </source>
</evidence>
<sequence length="419" mass="47595">MRRGYLLLIWLLAAAPAASQQILIPMDAYQTDHLKAYGIAYWALNQGIDVDWLLNYRGGAFLLQDFPGLQAELRIRGVAFESIDPATAARILAEVEAEDRNTAVVRLEKAPRIAVYAPPYTQPWDDAVMLALTYAEVPYQQIYDDDVLNGALADYDWLHLHHEDFTGQFGKFIQYRNRPWYIEQQRQDEATARKHGFRKVSQLKLAVAQAIREYVRRGGFLFAMCSGTDTFDIALAAHNTDIVPAEYDGDPVDPDALQKLDYSQTLAFTNFTPVFNPYEYEHSDIDVGPPPPQLRDPALDYFTLHEFSAKWDPVPTMLTQNHVATIKGFIGQTTAFRKSLIKPEVVILAEAPGRDEVKYLYGPFGRGFFTFYAGHDPEDYQHFVGDPPTDLSLHKNSPGYRLILNNILFPAARKQKRKT</sequence>
<dbReference type="STRING" id="633813.SAMN04488087_0196"/>